<keyword evidence="4" id="KW-0408">Iron</keyword>
<evidence type="ECO:0000256" key="5">
    <source>
        <dbReference type="ARBA" id="ARBA00035013"/>
    </source>
</evidence>
<reference evidence="9 10" key="1">
    <citation type="submission" date="2019-08" db="EMBL/GenBank/DDBJ databases">
        <authorList>
            <person name="Peeters C."/>
        </authorList>
    </citation>
    <scope>NUCLEOTIDE SEQUENCE [LARGE SCALE GENOMIC DNA]</scope>
    <source>
        <strain evidence="9 10">LMG 31111</strain>
    </source>
</reference>
<evidence type="ECO:0000256" key="7">
    <source>
        <dbReference type="ARBA" id="ARBA00035045"/>
    </source>
</evidence>
<protein>
    <recommendedName>
        <fullName evidence="6">2-oxoadipate dioxygenase/decarboxylase</fullName>
        <ecNumber evidence="6">1.13.11.93</ecNumber>
    </recommendedName>
    <alternativeName>
        <fullName evidence="7">2-hydroxyglutarate synthase</fullName>
    </alternativeName>
</protein>
<accession>A0A5E4RK07</accession>
<evidence type="ECO:0000313" key="10">
    <source>
        <dbReference type="Proteomes" id="UP000383971"/>
    </source>
</evidence>
<evidence type="ECO:0000256" key="4">
    <source>
        <dbReference type="ARBA" id="ARBA00023004"/>
    </source>
</evidence>
<name>A0A5E4RK07_9BURK</name>
<proteinExistence type="inferred from homology"/>
<evidence type="ECO:0000256" key="1">
    <source>
        <dbReference type="ARBA" id="ARBA00001954"/>
    </source>
</evidence>
<comment type="cofactor">
    <cofactor evidence="1">
        <name>Fe(2+)</name>
        <dbReference type="ChEBI" id="CHEBI:29033"/>
    </cofactor>
</comment>
<dbReference type="InterPro" id="IPR009770">
    <property type="entry name" value="HGLS"/>
</dbReference>
<dbReference type="GO" id="GO:0051213">
    <property type="term" value="F:dioxygenase activity"/>
    <property type="evidence" value="ECO:0007669"/>
    <property type="project" value="UniProtKB-KW"/>
</dbReference>
<evidence type="ECO:0000313" key="9">
    <source>
        <dbReference type="EMBL" id="VVD63253.1"/>
    </source>
</evidence>
<dbReference type="Pfam" id="PF07063">
    <property type="entry name" value="HGLS"/>
    <property type="match status" value="1"/>
</dbReference>
<evidence type="ECO:0000256" key="8">
    <source>
        <dbReference type="SAM" id="MobiDB-lite"/>
    </source>
</evidence>
<dbReference type="Gene3D" id="3.10.180.50">
    <property type="match status" value="1"/>
</dbReference>
<keyword evidence="3" id="KW-0560">Oxidoreductase</keyword>
<gene>
    <name evidence="9" type="ORF">PCO31111_00222</name>
</gene>
<dbReference type="CDD" id="cd16349">
    <property type="entry name" value="VOC_like"/>
    <property type="match status" value="1"/>
</dbReference>
<dbReference type="AlphaFoldDB" id="A0A5E4RK07"/>
<dbReference type="SMART" id="SM01150">
    <property type="entry name" value="DUF1338"/>
    <property type="match status" value="1"/>
</dbReference>
<comment type="similarity">
    <text evidence="5">Belongs to the 2-oxoadipate dioxygenase/decarboxylase family.</text>
</comment>
<keyword evidence="2" id="KW-0223">Dioxygenase</keyword>
<dbReference type="EC" id="1.13.11.93" evidence="6"/>
<dbReference type="Proteomes" id="UP000383971">
    <property type="component" value="Unassembled WGS sequence"/>
</dbReference>
<evidence type="ECO:0000256" key="3">
    <source>
        <dbReference type="ARBA" id="ARBA00023002"/>
    </source>
</evidence>
<keyword evidence="10" id="KW-1185">Reference proteome</keyword>
<sequence length="362" mass="39846">MPCPDTPAAPRDGAPPLRDNPMRNANVQSLLVSLIGDARTDALFATLNSPSILADCEPGRVTRAELAQAMNVALFEGLLARSPNGRTYTEEAIAGGGSVYFDHGALRTVRWAHNGALPPGEAAFTRILRPLGFRLNGRYPLDRLGMTGRAYAHEDAPEEISQFFVSELHPERFSETFQQAVSRVVGTSKDPLTPAAASQLWELERDGTLPLDSAQALLPVIVGAFARQHDVPGEADYELLLAESAEMAWIATEGNAFNHATDRVEDVFALSDAEKAKGRPMKPEVERSRSGRVFQTAYRADTVRREFRGKDGEIVAREVPGSFYEFITRHREYDTAKRCWKIDLRFDAGNAQGIFKMTANAK</sequence>
<feature type="region of interest" description="Disordered" evidence="8">
    <location>
        <begin position="1"/>
        <end position="22"/>
    </location>
</feature>
<evidence type="ECO:0000256" key="6">
    <source>
        <dbReference type="ARBA" id="ARBA00035023"/>
    </source>
</evidence>
<dbReference type="EMBL" id="CABPSE010000001">
    <property type="protein sequence ID" value="VVD63253.1"/>
    <property type="molecule type" value="Genomic_DNA"/>
</dbReference>
<organism evidence="9 10">
    <name type="scientific">Pandoraea communis</name>
    <dbReference type="NCBI Taxonomy" id="2508297"/>
    <lineage>
        <taxon>Bacteria</taxon>
        <taxon>Pseudomonadati</taxon>
        <taxon>Pseudomonadota</taxon>
        <taxon>Betaproteobacteria</taxon>
        <taxon>Burkholderiales</taxon>
        <taxon>Burkholderiaceae</taxon>
        <taxon>Pandoraea</taxon>
    </lineage>
</organism>
<evidence type="ECO:0000256" key="2">
    <source>
        <dbReference type="ARBA" id="ARBA00022964"/>
    </source>
</evidence>